<sequence>MNKIILLILAFLLVSCGGEKETVTTKQADIDYDILLKGGDKKISFLNEARPVLEKRCIVCHGCYDAPCQLKLTSIEGIKRGANPDKVYDSERIFAVKPTRLFIDAKNEKEWREKGFHSVLNEQQESADNNLRHSVLYKMLRLKQLNPQPRIGMIDDEIDLSLGREQACPTNKEFEEYAEDFPSQGMPFATPNMSDEEYHILVKWISQGMPDDRQKTLPAETTKQIKKWETFLNQSDLKHQLISRYLYEHLFIGHLYFKGGDTREFFRLVRSYTPPGKPISEIPTTRVYSDPKVDKFYYRLRYIKSSIVNKSHVIYGLSDKRMARYKELFVKPKYEVKKLPSYIAAQASNPFKTFADLPVKSRYKFLLDDAKFFIEGFIKGPVCRGQVALNVIEDQFWVFFGAPDAMKVNYDNEFINEIADNFQLPTEKENTLNLLSTWTNYWDLQLNYMVKRQKVYMDLPQMELDNALSFIWDGSGSMDKNNSALTIFRHFDSATVKQGMLGNYPESAWILDYPILERIHYLLVAGYDVYGNIGHQFNTRVYMDFLRMEAENSFLAFLPPESREDVRERWYKGIRQNLKKYFKSPDHWLKVQVVNGFKTDDPQREFYKKLEQKFNQYPVDYINRCEKPSCDFTKNGSSMDKQIQQIAKIKGKQLIVFPDTALLKVIGNKQDQAYTLINNKEYKNISSLLSSTDNRDREGDTMSVYKGILGAYPNFFFVVKENDLENFVDIITAIKDRDDYEKFVSIYGVRRTAARFWKEADWFSAQFAKQEPRAYGIFDLYRYSNR</sequence>
<organism evidence="1">
    <name type="scientific">hydrothermal vent metagenome</name>
    <dbReference type="NCBI Taxonomy" id="652676"/>
    <lineage>
        <taxon>unclassified sequences</taxon>
        <taxon>metagenomes</taxon>
        <taxon>ecological metagenomes</taxon>
    </lineage>
</organism>
<name>A0A3B0YBC7_9ZZZZ</name>
<dbReference type="AlphaFoldDB" id="A0A3B0YBC7"/>
<proteinExistence type="predicted"/>
<dbReference type="GO" id="GO:0016853">
    <property type="term" value="F:isomerase activity"/>
    <property type="evidence" value="ECO:0007669"/>
    <property type="project" value="UniProtKB-KW"/>
</dbReference>
<gene>
    <name evidence="1" type="ORF">MNBD_GAMMA08-2356</name>
</gene>
<dbReference type="InterPro" id="IPR010706">
    <property type="entry name" value="Fatty_acid_cis-trans_isomerase"/>
</dbReference>
<accession>A0A3B0YBC7</accession>
<reference evidence="1" key="1">
    <citation type="submission" date="2018-06" db="EMBL/GenBank/DDBJ databases">
        <authorList>
            <person name="Zhirakovskaya E."/>
        </authorList>
    </citation>
    <scope>NUCLEOTIDE SEQUENCE</scope>
</reference>
<dbReference type="EMBL" id="UOFH01000324">
    <property type="protein sequence ID" value="VAW65656.1"/>
    <property type="molecule type" value="Genomic_DNA"/>
</dbReference>
<keyword evidence="1" id="KW-0413">Isomerase</keyword>
<dbReference type="Pfam" id="PF06934">
    <property type="entry name" value="CTI"/>
    <property type="match status" value="1"/>
</dbReference>
<protein>
    <submittedName>
        <fullName evidence="1">Fatty acid cis/trans isomerase</fullName>
    </submittedName>
</protein>
<evidence type="ECO:0000313" key="1">
    <source>
        <dbReference type="EMBL" id="VAW65656.1"/>
    </source>
</evidence>
<dbReference type="PROSITE" id="PS51257">
    <property type="entry name" value="PROKAR_LIPOPROTEIN"/>
    <property type="match status" value="1"/>
</dbReference>